<dbReference type="EMBL" id="MNAD01000803">
    <property type="protein sequence ID" value="OJT10189.1"/>
    <property type="molecule type" value="Genomic_DNA"/>
</dbReference>
<proteinExistence type="predicted"/>
<evidence type="ECO:0000313" key="1">
    <source>
        <dbReference type="EMBL" id="OJT10189.1"/>
    </source>
</evidence>
<keyword evidence="2" id="KW-1185">Reference proteome</keyword>
<reference evidence="1 2" key="1">
    <citation type="submission" date="2016-10" db="EMBL/GenBank/DDBJ databases">
        <title>Genome sequence of the basidiomycete white-rot fungus Trametes pubescens.</title>
        <authorList>
            <person name="Makela M.R."/>
            <person name="Granchi Z."/>
            <person name="Peng M."/>
            <person name="De Vries R.P."/>
            <person name="Grigoriev I."/>
            <person name="Riley R."/>
            <person name="Hilden K."/>
        </authorList>
    </citation>
    <scope>NUCLEOTIDE SEQUENCE [LARGE SCALE GENOMIC DNA]</scope>
    <source>
        <strain evidence="1 2">FBCC735</strain>
    </source>
</reference>
<evidence type="ECO:0000313" key="2">
    <source>
        <dbReference type="Proteomes" id="UP000184267"/>
    </source>
</evidence>
<dbReference type="Proteomes" id="UP000184267">
    <property type="component" value="Unassembled WGS sequence"/>
</dbReference>
<sequence length="65" mass="6775">MAHQNSTYLGERLNLSAVARSTLAGQETKRTVTGGFVLEERAKSKLGRSTSGGLEGGGVVKGILQ</sequence>
<comment type="caution">
    <text evidence="1">The sequence shown here is derived from an EMBL/GenBank/DDBJ whole genome shotgun (WGS) entry which is preliminary data.</text>
</comment>
<dbReference type="AlphaFoldDB" id="A0A1M2VRF1"/>
<gene>
    <name evidence="1" type="ORF">TRAPUB_13294</name>
</gene>
<accession>A0A1M2VRF1</accession>
<protein>
    <submittedName>
        <fullName evidence="1">Uncharacterized protein</fullName>
    </submittedName>
</protein>
<name>A0A1M2VRF1_TRAPU</name>
<organism evidence="1 2">
    <name type="scientific">Trametes pubescens</name>
    <name type="common">White-rot fungus</name>
    <dbReference type="NCBI Taxonomy" id="154538"/>
    <lineage>
        <taxon>Eukaryota</taxon>
        <taxon>Fungi</taxon>
        <taxon>Dikarya</taxon>
        <taxon>Basidiomycota</taxon>
        <taxon>Agaricomycotina</taxon>
        <taxon>Agaricomycetes</taxon>
        <taxon>Polyporales</taxon>
        <taxon>Polyporaceae</taxon>
        <taxon>Trametes</taxon>
    </lineage>
</organism>